<dbReference type="PANTHER" id="PTHR20935">
    <property type="entry name" value="PHOSPHOGLYCERATE MUTASE-RELATED"/>
    <property type="match status" value="1"/>
</dbReference>
<keyword evidence="12" id="KW-1185">Reference proteome</keyword>
<dbReference type="InterPro" id="IPR029033">
    <property type="entry name" value="His_PPase_superfam"/>
</dbReference>
<dbReference type="PANTHER" id="PTHR20935:SF0">
    <property type="entry name" value="SERINE_THREONINE-PROTEIN PHOSPHATASE PGAM5, MITOCHONDRIAL"/>
    <property type="match status" value="1"/>
</dbReference>
<evidence type="ECO:0000256" key="6">
    <source>
        <dbReference type="ARBA" id="ARBA00039765"/>
    </source>
</evidence>
<comment type="catalytic activity">
    <reaction evidence="9">
        <text>O-phospho-L-seryl-[protein] + H2O = L-seryl-[protein] + phosphate</text>
        <dbReference type="Rhea" id="RHEA:20629"/>
        <dbReference type="Rhea" id="RHEA-COMP:9863"/>
        <dbReference type="Rhea" id="RHEA-COMP:11604"/>
        <dbReference type="ChEBI" id="CHEBI:15377"/>
        <dbReference type="ChEBI" id="CHEBI:29999"/>
        <dbReference type="ChEBI" id="CHEBI:43474"/>
        <dbReference type="ChEBI" id="CHEBI:83421"/>
        <dbReference type="EC" id="3.1.3.16"/>
    </reaction>
</comment>
<organism evidence="11 12">
    <name type="scientific">Ditylenchus destructor</name>
    <dbReference type="NCBI Taxonomy" id="166010"/>
    <lineage>
        <taxon>Eukaryota</taxon>
        <taxon>Metazoa</taxon>
        <taxon>Ecdysozoa</taxon>
        <taxon>Nematoda</taxon>
        <taxon>Chromadorea</taxon>
        <taxon>Rhabditida</taxon>
        <taxon>Tylenchina</taxon>
        <taxon>Tylenchomorpha</taxon>
        <taxon>Sphaerularioidea</taxon>
        <taxon>Anguinidae</taxon>
        <taxon>Anguininae</taxon>
        <taxon>Ditylenchus</taxon>
    </lineage>
</organism>
<dbReference type="SUPFAM" id="SSF53254">
    <property type="entry name" value="Phosphoglycerate mutase-like"/>
    <property type="match status" value="1"/>
</dbReference>
<evidence type="ECO:0000256" key="3">
    <source>
        <dbReference type="ARBA" id="ARBA00013081"/>
    </source>
</evidence>
<dbReference type="InterPro" id="IPR013078">
    <property type="entry name" value="His_Pase_superF_clade-1"/>
</dbReference>
<dbReference type="EMBL" id="JAKKPZ010000001">
    <property type="protein sequence ID" value="KAI1728508.1"/>
    <property type="molecule type" value="Genomic_DNA"/>
</dbReference>
<keyword evidence="4" id="KW-0472">Membrane</keyword>
<sequence>MFRRAFTVGVPVAFGTTAGIVGGAYYKDELRAFASTLVETRPTSLFSGTPSSGSHVISNGFWNDSLTPVTKWNSNWDNRDPETMLNEVKYNAATEEEKKEMLAKVTPTATRHIFLIRHGQYHLDSKEKNLTELGREQAKYLGQRLATVAKNGIKFDPVFISTMTRANETATLLLEQMEPGIPSTYDSMLEEGAPYPPEPKSSHWRPKMKFYTDGSRIEAAFRKHIHRASPKQKEDSYELIVCHANVIRYFACRALQFPPEGWLRMSLAHTSITWLAIRPSGIVTIRALGDAGHLPPNKVTFS</sequence>
<dbReference type="CDD" id="cd07067">
    <property type="entry name" value="HP_PGM_like"/>
    <property type="match status" value="1"/>
</dbReference>
<protein>
    <recommendedName>
        <fullName evidence="6">Serine/threonine-protein phosphatase PGAM5, mitochondrial</fullName>
        <ecNumber evidence="3">3.1.3.16</ecNumber>
    </recommendedName>
    <alternativeName>
        <fullName evidence="8">Phosphoglycerate mutase family member 5 homolog</fullName>
    </alternativeName>
    <alternativeName>
        <fullName evidence="7">Serine/threonine-protein phosphatase Pgam5, mitochondrial</fullName>
    </alternativeName>
</protein>
<dbReference type="GO" id="GO:0004722">
    <property type="term" value="F:protein serine/threonine phosphatase activity"/>
    <property type="evidence" value="ECO:0007669"/>
    <property type="project" value="UniProtKB-EC"/>
</dbReference>
<reference evidence="11" key="1">
    <citation type="submission" date="2022-01" db="EMBL/GenBank/DDBJ databases">
        <title>Genome Sequence Resource for Two Populations of Ditylenchus destructor, the Migratory Endoparasitic Phytonematode.</title>
        <authorList>
            <person name="Zhang H."/>
            <person name="Lin R."/>
            <person name="Xie B."/>
        </authorList>
    </citation>
    <scope>NUCLEOTIDE SEQUENCE</scope>
    <source>
        <strain evidence="11">BazhouSP</strain>
    </source>
</reference>
<dbReference type="InterPro" id="IPR051021">
    <property type="entry name" value="Mito_Ser/Thr_phosphatase"/>
</dbReference>
<evidence type="ECO:0000313" key="12">
    <source>
        <dbReference type="Proteomes" id="UP001201812"/>
    </source>
</evidence>
<evidence type="ECO:0000256" key="7">
    <source>
        <dbReference type="ARBA" id="ARBA00040722"/>
    </source>
</evidence>
<name>A0AAD4RAL5_9BILA</name>
<evidence type="ECO:0000256" key="8">
    <source>
        <dbReference type="ARBA" id="ARBA00042520"/>
    </source>
</evidence>
<dbReference type="Pfam" id="PF00300">
    <property type="entry name" value="His_Phos_1"/>
    <property type="match status" value="1"/>
</dbReference>
<comment type="subcellular location">
    <subcellularLocation>
        <location evidence="1">Mitochondrion outer membrane</location>
    </subcellularLocation>
</comment>
<comment type="similarity">
    <text evidence="2">Belongs to the phosphoglycerate mutase family. BPG-dependent PGAM subfamily.</text>
</comment>
<gene>
    <name evidence="11" type="ORF">DdX_00697</name>
</gene>
<dbReference type="SMART" id="SM00855">
    <property type="entry name" value="PGAM"/>
    <property type="match status" value="1"/>
</dbReference>
<dbReference type="GO" id="GO:0005741">
    <property type="term" value="C:mitochondrial outer membrane"/>
    <property type="evidence" value="ECO:0007669"/>
    <property type="project" value="UniProtKB-SubCell"/>
</dbReference>
<evidence type="ECO:0000256" key="10">
    <source>
        <dbReference type="ARBA" id="ARBA00048336"/>
    </source>
</evidence>
<comment type="catalytic activity">
    <reaction evidence="10">
        <text>O-phospho-L-threonyl-[protein] + H2O = L-threonyl-[protein] + phosphate</text>
        <dbReference type="Rhea" id="RHEA:47004"/>
        <dbReference type="Rhea" id="RHEA-COMP:11060"/>
        <dbReference type="Rhea" id="RHEA-COMP:11605"/>
        <dbReference type="ChEBI" id="CHEBI:15377"/>
        <dbReference type="ChEBI" id="CHEBI:30013"/>
        <dbReference type="ChEBI" id="CHEBI:43474"/>
        <dbReference type="ChEBI" id="CHEBI:61977"/>
        <dbReference type="EC" id="3.1.3.16"/>
    </reaction>
</comment>
<evidence type="ECO:0000256" key="1">
    <source>
        <dbReference type="ARBA" id="ARBA00004294"/>
    </source>
</evidence>
<keyword evidence="4" id="KW-1000">Mitochondrion outer membrane</keyword>
<comment type="caution">
    <text evidence="11">The sequence shown here is derived from an EMBL/GenBank/DDBJ whole genome shotgun (WGS) entry which is preliminary data.</text>
</comment>
<proteinExistence type="inferred from homology"/>
<dbReference type="EC" id="3.1.3.16" evidence="3"/>
<accession>A0AAD4RAL5</accession>
<dbReference type="AlphaFoldDB" id="A0AAD4RAL5"/>
<dbReference type="Proteomes" id="UP001201812">
    <property type="component" value="Unassembled WGS sequence"/>
</dbReference>
<evidence type="ECO:0000256" key="5">
    <source>
        <dbReference type="ARBA" id="ARBA00022801"/>
    </source>
</evidence>
<evidence type="ECO:0000256" key="4">
    <source>
        <dbReference type="ARBA" id="ARBA00022787"/>
    </source>
</evidence>
<keyword evidence="4" id="KW-0496">Mitochondrion</keyword>
<dbReference type="GO" id="GO:0090141">
    <property type="term" value="P:positive regulation of mitochondrial fission"/>
    <property type="evidence" value="ECO:0007669"/>
    <property type="project" value="TreeGrafter"/>
</dbReference>
<dbReference type="Gene3D" id="3.40.50.1240">
    <property type="entry name" value="Phosphoglycerate mutase-like"/>
    <property type="match status" value="1"/>
</dbReference>
<evidence type="ECO:0000313" key="11">
    <source>
        <dbReference type="EMBL" id="KAI1728508.1"/>
    </source>
</evidence>
<keyword evidence="5" id="KW-0378">Hydrolase</keyword>
<evidence type="ECO:0000256" key="2">
    <source>
        <dbReference type="ARBA" id="ARBA00006717"/>
    </source>
</evidence>
<evidence type="ECO:0000256" key="9">
    <source>
        <dbReference type="ARBA" id="ARBA00047761"/>
    </source>
</evidence>